<reference evidence="1" key="1">
    <citation type="submission" date="2014-11" db="EMBL/GenBank/DDBJ databases">
        <authorList>
            <person name="Amaro Gonzalez C."/>
        </authorList>
    </citation>
    <scope>NUCLEOTIDE SEQUENCE</scope>
</reference>
<dbReference type="AlphaFoldDB" id="A0A0E9VPC5"/>
<accession>A0A0E9VPC5</accession>
<proteinExistence type="predicted"/>
<reference evidence="1" key="2">
    <citation type="journal article" date="2015" name="Fish Shellfish Immunol.">
        <title>Early steps in the European eel (Anguilla anguilla)-Vibrio vulnificus interaction in the gills: Role of the RtxA13 toxin.</title>
        <authorList>
            <person name="Callol A."/>
            <person name="Pajuelo D."/>
            <person name="Ebbesson L."/>
            <person name="Teles M."/>
            <person name="MacKenzie S."/>
            <person name="Amaro C."/>
        </authorList>
    </citation>
    <scope>NUCLEOTIDE SEQUENCE</scope>
</reference>
<organism evidence="1">
    <name type="scientific">Anguilla anguilla</name>
    <name type="common">European freshwater eel</name>
    <name type="synonym">Muraena anguilla</name>
    <dbReference type="NCBI Taxonomy" id="7936"/>
    <lineage>
        <taxon>Eukaryota</taxon>
        <taxon>Metazoa</taxon>
        <taxon>Chordata</taxon>
        <taxon>Craniata</taxon>
        <taxon>Vertebrata</taxon>
        <taxon>Euteleostomi</taxon>
        <taxon>Actinopterygii</taxon>
        <taxon>Neopterygii</taxon>
        <taxon>Teleostei</taxon>
        <taxon>Anguilliformes</taxon>
        <taxon>Anguillidae</taxon>
        <taxon>Anguilla</taxon>
    </lineage>
</organism>
<dbReference type="EMBL" id="GBXM01028706">
    <property type="protein sequence ID" value="JAH79871.1"/>
    <property type="molecule type" value="Transcribed_RNA"/>
</dbReference>
<protein>
    <submittedName>
        <fullName evidence="1">Uncharacterized protein</fullName>
    </submittedName>
</protein>
<sequence>MTVHLFIGESISFLTMYNMSDFAFGMAFYSSA</sequence>
<evidence type="ECO:0000313" key="1">
    <source>
        <dbReference type="EMBL" id="JAH79871.1"/>
    </source>
</evidence>
<name>A0A0E9VPC5_ANGAN</name>